<keyword evidence="3" id="KW-1185">Reference proteome</keyword>
<dbReference type="InterPro" id="IPR007407">
    <property type="entry name" value="DUF459"/>
</dbReference>
<feature type="region of interest" description="Disordered" evidence="1">
    <location>
        <begin position="238"/>
        <end position="275"/>
    </location>
</feature>
<gene>
    <name evidence="2" type="ORF">OV287_33155</name>
</gene>
<dbReference type="Gene3D" id="3.40.50.1110">
    <property type="entry name" value="SGNH hydrolase"/>
    <property type="match status" value="1"/>
</dbReference>
<reference evidence="2 3" key="1">
    <citation type="submission" date="2022-11" db="EMBL/GenBank/DDBJ databases">
        <title>Minimal conservation of predation-associated metabolite biosynthetic gene clusters underscores biosynthetic potential of Myxococcota including descriptions for ten novel species: Archangium lansinium sp. nov., Myxococcus landrumus sp. nov., Nannocystis bai.</title>
        <authorList>
            <person name="Ahearne A."/>
            <person name="Stevens C."/>
            <person name="Phillips K."/>
        </authorList>
    </citation>
    <scope>NUCLEOTIDE SEQUENCE [LARGE SCALE GENOMIC DNA]</scope>
    <source>
        <strain evidence="2 3">MIWBW</strain>
    </source>
</reference>
<dbReference type="EMBL" id="JAPNKA010000001">
    <property type="protein sequence ID" value="MCY1079319.1"/>
    <property type="molecule type" value="Genomic_DNA"/>
</dbReference>
<proteinExistence type="predicted"/>
<dbReference type="SUPFAM" id="SSF52266">
    <property type="entry name" value="SGNH hydrolase"/>
    <property type="match status" value="1"/>
</dbReference>
<dbReference type="Pfam" id="PF04311">
    <property type="entry name" value="DUF459"/>
    <property type="match status" value="1"/>
</dbReference>
<organism evidence="2 3">
    <name type="scientific">Archangium lansingense</name>
    <dbReference type="NCBI Taxonomy" id="2995310"/>
    <lineage>
        <taxon>Bacteria</taxon>
        <taxon>Pseudomonadati</taxon>
        <taxon>Myxococcota</taxon>
        <taxon>Myxococcia</taxon>
        <taxon>Myxococcales</taxon>
        <taxon>Cystobacterineae</taxon>
        <taxon>Archangiaceae</taxon>
        <taxon>Archangium</taxon>
    </lineage>
</organism>
<dbReference type="RefSeq" id="WP_267538049.1">
    <property type="nucleotide sequence ID" value="NZ_JAPNKA010000001.1"/>
</dbReference>
<evidence type="ECO:0000256" key="1">
    <source>
        <dbReference type="SAM" id="MobiDB-lite"/>
    </source>
</evidence>
<sequence length="298" mass="32251">MCLAVLSAGVVRADPGMDGKPEVARPRTVLLLGDSLIVTSFGEYLEQLLNEHSGTRAMRRAKSSTGLARPDFFDWMTVGREEVERHQPDVVVVIMGGNDGQGLTDEKGKAKVQWGASGWEAAYRQRVADFLGTLGAPGRKLLWVELPYTGLPNFERKLGVIRRVLREAVSGHEASTYLETKSFFTDAKGSILREARVEGFRKPMKLKMEDGVHFTLAGGRYFATKVYPAVLGLLGPGGAEPRPASSEPAPVAASPAPSVAASPPPPKEARTREPAICREFDAVSEAPMTVMPMALCYP</sequence>
<dbReference type="InterPro" id="IPR036514">
    <property type="entry name" value="SGNH_hydro_sf"/>
</dbReference>
<accession>A0ABT4ACB8</accession>
<comment type="caution">
    <text evidence="2">The sequence shown here is derived from an EMBL/GenBank/DDBJ whole genome shotgun (WGS) entry which is preliminary data.</text>
</comment>
<protein>
    <submittedName>
        <fullName evidence="2">DUF459 domain-containing protein</fullName>
    </submittedName>
</protein>
<name>A0ABT4ACB8_9BACT</name>
<dbReference type="Proteomes" id="UP001207654">
    <property type="component" value="Unassembled WGS sequence"/>
</dbReference>
<evidence type="ECO:0000313" key="2">
    <source>
        <dbReference type="EMBL" id="MCY1079319.1"/>
    </source>
</evidence>
<feature type="compositionally biased region" description="Low complexity" evidence="1">
    <location>
        <begin position="238"/>
        <end position="261"/>
    </location>
</feature>
<evidence type="ECO:0000313" key="3">
    <source>
        <dbReference type="Proteomes" id="UP001207654"/>
    </source>
</evidence>